<protein>
    <recommendedName>
        <fullName evidence="7">Carboxypeptidase</fullName>
    </recommendedName>
</protein>
<keyword evidence="2" id="KW-0732">Signal</keyword>
<feature type="region of interest" description="Disordered" evidence="4">
    <location>
        <begin position="77"/>
        <end position="100"/>
    </location>
</feature>
<dbReference type="Gene3D" id="3.40.50.1820">
    <property type="entry name" value="alpha/beta hydrolase"/>
    <property type="match status" value="1"/>
</dbReference>
<dbReference type="MEROPS" id="S10.A29"/>
<dbReference type="AlphaFoldDB" id="A2YB60"/>
<proteinExistence type="inferred from homology"/>
<keyword evidence="6" id="KW-1185">Reference proteome</keyword>
<organism evidence="5 6">
    <name type="scientific">Oryza sativa subsp. indica</name>
    <name type="common">Rice</name>
    <dbReference type="NCBI Taxonomy" id="39946"/>
    <lineage>
        <taxon>Eukaryota</taxon>
        <taxon>Viridiplantae</taxon>
        <taxon>Streptophyta</taxon>
        <taxon>Embryophyta</taxon>
        <taxon>Tracheophyta</taxon>
        <taxon>Spermatophyta</taxon>
        <taxon>Magnoliopsida</taxon>
        <taxon>Liliopsida</taxon>
        <taxon>Poales</taxon>
        <taxon>Poaceae</taxon>
        <taxon>BOP clade</taxon>
        <taxon>Oryzoideae</taxon>
        <taxon>Oryzeae</taxon>
        <taxon>Oryzinae</taxon>
        <taxon>Oryza</taxon>
        <taxon>Oryza sativa</taxon>
    </lineage>
</organism>
<evidence type="ECO:0000256" key="3">
    <source>
        <dbReference type="ARBA" id="ARBA00023180"/>
    </source>
</evidence>
<dbReference type="HOGENOM" id="CLU_750966_0_0_1"/>
<dbReference type="EMBL" id="CM000131">
    <property type="protein sequence ID" value="EAZ00321.1"/>
    <property type="molecule type" value="Genomic_DNA"/>
</dbReference>
<dbReference type="PANTHER" id="PTHR11802:SF132">
    <property type="entry name" value="SERINE CARBOXYPEPTIDASE-LIKE 36-RELATED"/>
    <property type="match status" value="1"/>
</dbReference>
<evidence type="ECO:0000313" key="6">
    <source>
        <dbReference type="Proteomes" id="UP000007015"/>
    </source>
</evidence>
<evidence type="ECO:0000256" key="1">
    <source>
        <dbReference type="ARBA" id="ARBA00009431"/>
    </source>
</evidence>
<evidence type="ECO:0000256" key="4">
    <source>
        <dbReference type="SAM" id="MobiDB-lite"/>
    </source>
</evidence>
<dbReference type="InterPro" id="IPR029058">
    <property type="entry name" value="AB_hydrolase_fold"/>
</dbReference>
<dbReference type="GO" id="GO:0004185">
    <property type="term" value="F:serine-type carboxypeptidase activity"/>
    <property type="evidence" value="ECO:0007669"/>
    <property type="project" value="InterPro"/>
</dbReference>
<evidence type="ECO:0000313" key="5">
    <source>
        <dbReference type="EMBL" id="EAZ00321.1"/>
    </source>
</evidence>
<gene>
    <name evidence="5" type="ORF">OsI_22338</name>
</gene>
<sequence length="369" mass="37209">MAAACAAAGVGVGRCLPPLARLPTSPIAPSSPVDEVVGFAVAAAVGVGASTAVVLKSPAAGVGASSAVLPSPVDALLPRPTPSSPGRRAEAATCHSRHRGSELDEAGDVLNFFGPLPSPSLPATVELTAAELLWRPLIDVSGRIELAGSGGVLAANGDPSSSGGVLAGEDHCRLAWDVGACLILGECMGEHPAQCLVLLAGAAGAAEPRTRQGDYLDRLRGSPSSKVSLAAVSAEDRSAPSVSDGRHAAPATVQAALGTKEADRVVRLLGQPNGVCFAQYAGYVTVDETAGRALFYYLAKADGGSATSSKAALLLWLNGGLGCSSLGYGTMEELGPFHVKSDGETLSARMKWPPVSSHHVALTFAPLLL</sequence>
<reference evidence="5 6" key="1">
    <citation type="journal article" date="2005" name="PLoS Biol.">
        <title>The genomes of Oryza sativa: a history of duplications.</title>
        <authorList>
            <person name="Yu J."/>
            <person name="Wang J."/>
            <person name="Lin W."/>
            <person name="Li S."/>
            <person name="Li H."/>
            <person name="Zhou J."/>
            <person name="Ni P."/>
            <person name="Dong W."/>
            <person name="Hu S."/>
            <person name="Zeng C."/>
            <person name="Zhang J."/>
            <person name="Zhang Y."/>
            <person name="Li R."/>
            <person name="Xu Z."/>
            <person name="Li S."/>
            <person name="Li X."/>
            <person name="Zheng H."/>
            <person name="Cong L."/>
            <person name="Lin L."/>
            <person name="Yin J."/>
            <person name="Geng J."/>
            <person name="Li G."/>
            <person name="Shi J."/>
            <person name="Liu J."/>
            <person name="Lv H."/>
            <person name="Li J."/>
            <person name="Wang J."/>
            <person name="Deng Y."/>
            <person name="Ran L."/>
            <person name="Shi X."/>
            <person name="Wang X."/>
            <person name="Wu Q."/>
            <person name="Li C."/>
            <person name="Ren X."/>
            <person name="Wang J."/>
            <person name="Wang X."/>
            <person name="Li D."/>
            <person name="Liu D."/>
            <person name="Zhang X."/>
            <person name="Ji Z."/>
            <person name="Zhao W."/>
            <person name="Sun Y."/>
            <person name="Zhang Z."/>
            <person name="Bao J."/>
            <person name="Han Y."/>
            <person name="Dong L."/>
            <person name="Ji J."/>
            <person name="Chen P."/>
            <person name="Wu S."/>
            <person name="Liu J."/>
            <person name="Xiao Y."/>
            <person name="Bu D."/>
            <person name="Tan J."/>
            <person name="Yang L."/>
            <person name="Ye C."/>
            <person name="Zhang J."/>
            <person name="Xu J."/>
            <person name="Zhou Y."/>
            <person name="Yu Y."/>
            <person name="Zhang B."/>
            <person name="Zhuang S."/>
            <person name="Wei H."/>
            <person name="Liu B."/>
            <person name="Lei M."/>
            <person name="Yu H."/>
            <person name="Li Y."/>
            <person name="Xu H."/>
            <person name="Wei S."/>
            <person name="He X."/>
            <person name="Fang L."/>
            <person name="Zhang Z."/>
            <person name="Zhang Y."/>
            <person name="Huang X."/>
            <person name="Su Z."/>
            <person name="Tong W."/>
            <person name="Li J."/>
            <person name="Tong Z."/>
            <person name="Li S."/>
            <person name="Ye J."/>
            <person name="Wang L."/>
            <person name="Fang L."/>
            <person name="Lei T."/>
            <person name="Chen C."/>
            <person name="Chen H."/>
            <person name="Xu Z."/>
            <person name="Li H."/>
            <person name="Huang H."/>
            <person name="Zhang F."/>
            <person name="Xu H."/>
            <person name="Li N."/>
            <person name="Zhao C."/>
            <person name="Li S."/>
            <person name="Dong L."/>
            <person name="Huang Y."/>
            <person name="Li L."/>
            <person name="Xi Y."/>
            <person name="Qi Q."/>
            <person name="Li W."/>
            <person name="Zhang B."/>
            <person name="Hu W."/>
            <person name="Zhang Y."/>
            <person name="Tian X."/>
            <person name="Jiao Y."/>
            <person name="Liang X."/>
            <person name="Jin J."/>
            <person name="Gao L."/>
            <person name="Zheng W."/>
            <person name="Hao B."/>
            <person name="Liu S."/>
            <person name="Wang W."/>
            <person name="Yuan L."/>
            <person name="Cao M."/>
            <person name="McDermott J."/>
            <person name="Samudrala R."/>
            <person name="Wang J."/>
            <person name="Wong G.K."/>
            <person name="Yang H."/>
        </authorList>
    </citation>
    <scope>NUCLEOTIDE SEQUENCE [LARGE SCALE GENOMIC DNA]</scope>
    <source>
        <strain evidence="6">cv. 93-11</strain>
    </source>
</reference>
<dbReference type="SUPFAM" id="SSF53474">
    <property type="entry name" value="alpha/beta-Hydrolases"/>
    <property type="match status" value="1"/>
</dbReference>
<dbReference type="GO" id="GO:0005773">
    <property type="term" value="C:vacuole"/>
    <property type="evidence" value="ECO:0007669"/>
    <property type="project" value="TreeGrafter"/>
</dbReference>
<dbReference type="STRING" id="39946.A2YB60"/>
<dbReference type="GO" id="GO:0006508">
    <property type="term" value="P:proteolysis"/>
    <property type="evidence" value="ECO:0007669"/>
    <property type="project" value="InterPro"/>
</dbReference>
<keyword evidence="3" id="KW-0325">Glycoprotein</keyword>
<dbReference type="PANTHER" id="PTHR11802">
    <property type="entry name" value="SERINE PROTEASE FAMILY S10 SERINE CARBOXYPEPTIDASE"/>
    <property type="match status" value="1"/>
</dbReference>
<dbReference type="InterPro" id="IPR001563">
    <property type="entry name" value="Peptidase_S10"/>
</dbReference>
<name>A2YB60_ORYSI</name>
<evidence type="ECO:0000256" key="2">
    <source>
        <dbReference type="ARBA" id="ARBA00022729"/>
    </source>
</evidence>
<dbReference type="Pfam" id="PF00450">
    <property type="entry name" value="Peptidase_S10"/>
    <property type="match status" value="1"/>
</dbReference>
<comment type="similarity">
    <text evidence="1">Belongs to the peptidase S10 family.</text>
</comment>
<dbReference type="Proteomes" id="UP000007015">
    <property type="component" value="Chromosome 6"/>
</dbReference>
<evidence type="ECO:0008006" key="7">
    <source>
        <dbReference type="Google" id="ProtNLM"/>
    </source>
</evidence>
<accession>A2YB60</accession>
<dbReference type="Gramene" id="BGIOSGA021559-TA">
    <property type="protein sequence ID" value="BGIOSGA021559-PA"/>
    <property type="gene ID" value="BGIOSGA021559"/>
</dbReference>